<dbReference type="Proteomes" id="UP000295673">
    <property type="component" value="Unassembled WGS sequence"/>
</dbReference>
<reference evidence="2 3" key="1">
    <citation type="submission" date="2019-03" db="EMBL/GenBank/DDBJ databases">
        <title>Genomic Encyclopedia of Archaeal and Bacterial Type Strains, Phase II (KMG-II): from individual species to whole genera.</title>
        <authorList>
            <person name="Goeker M."/>
        </authorList>
    </citation>
    <scope>NUCLEOTIDE SEQUENCE [LARGE SCALE GENOMIC DNA]</scope>
    <source>
        <strain evidence="2 3">DSM 26433</strain>
    </source>
</reference>
<evidence type="ECO:0000313" key="2">
    <source>
        <dbReference type="EMBL" id="TCL08151.1"/>
    </source>
</evidence>
<dbReference type="SUPFAM" id="SSF46785">
    <property type="entry name" value="Winged helix' DNA-binding domain"/>
    <property type="match status" value="1"/>
</dbReference>
<proteinExistence type="predicted"/>
<dbReference type="PROSITE" id="PS50995">
    <property type="entry name" value="HTH_MARR_2"/>
    <property type="match status" value="1"/>
</dbReference>
<dbReference type="InterPro" id="IPR039422">
    <property type="entry name" value="MarR/SlyA-like"/>
</dbReference>
<evidence type="ECO:0000313" key="3">
    <source>
        <dbReference type="Proteomes" id="UP000295673"/>
    </source>
</evidence>
<protein>
    <submittedName>
        <fullName evidence="2">DNA-binding MarR family transcriptional regulator</fullName>
    </submittedName>
</protein>
<name>A0A4R1NKI3_9RHOB</name>
<evidence type="ECO:0000259" key="1">
    <source>
        <dbReference type="PROSITE" id="PS50995"/>
    </source>
</evidence>
<dbReference type="InterPro" id="IPR036390">
    <property type="entry name" value="WH_DNA-bd_sf"/>
</dbReference>
<dbReference type="GO" id="GO:0003677">
    <property type="term" value="F:DNA binding"/>
    <property type="evidence" value="ECO:0007669"/>
    <property type="project" value="UniProtKB-KW"/>
</dbReference>
<dbReference type="Pfam" id="PF12802">
    <property type="entry name" value="MarR_2"/>
    <property type="match status" value="1"/>
</dbReference>
<organism evidence="2 3">
    <name type="scientific">Shimia isoporae</name>
    <dbReference type="NCBI Taxonomy" id="647720"/>
    <lineage>
        <taxon>Bacteria</taxon>
        <taxon>Pseudomonadati</taxon>
        <taxon>Pseudomonadota</taxon>
        <taxon>Alphaproteobacteria</taxon>
        <taxon>Rhodobacterales</taxon>
        <taxon>Roseobacteraceae</taxon>
    </lineage>
</organism>
<dbReference type="GO" id="GO:0003700">
    <property type="term" value="F:DNA-binding transcription factor activity"/>
    <property type="evidence" value="ECO:0007669"/>
    <property type="project" value="InterPro"/>
</dbReference>
<accession>A0A4R1NKI3</accession>
<dbReference type="SMART" id="SM00347">
    <property type="entry name" value="HTH_MARR"/>
    <property type="match status" value="1"/>
</dbReference>
<comment type="caution">
    <text evidence="2">The sequence shown here is derived from an EMBL/GenBank/DDBJ whole genome shotgun (WGS) entry which is preliminary data.</text>
</comment>
<dbReference type="AlphaFoldDB" id="A0A4R1NKI3"/>
<feature type="domain" description="HTH marR-type" evidence="1">
    <location>
        <begin position="9"/>
        <end position="142"/>
    </location>
</feature>
<keyword evidence="2" id="KW-0238">DNA-binding</keyword>
<dbReference type="InterPro" id="IPR036388">
    <property type="entry name" value="WH-like_DNA-bd_sf"/>
</dbReference>
<sequence length="160" mass="17707">MRTKMGKRPPKIFYLMNRAYAALARAADRRTKAEADLSLAQHGVLFALTLEDGLTVSALAKMLSMGKPSVSGMVDRLAARNLVRRQKSAEDGRVVRVFMKDKGVAVVARTNPVVKQMNAELLAPFSEDEQEVIRRFLKHVAENAEEVLAVKTPQKEGEDA</sequence>
<dbReference type="Gene3D" id="1.10.10.10">
    <property type="entry name" value="Winged helix-like DNA-binding domain superfamily/Winged helix DNA-binding domain"/>
    <property type="match status" value="1"/>
</dbReference>
<dbReference type="PANTHER" id="PTHR33164:SF107">
    <property type="entry name" value="TRANSCRIPTIONAL REGULATORY PROTEIN"/>
    <property type="match status" value="1"/>
</dbReference>
<dbReference type="PANTHER" id="PTHR33164">
    <property type="entry name" value="TRANSCRIPTIONAL REGULATOR, MARR FAMILY"/>
    <property type="match status" value="1"/>
</dbReference>
<dbReference type="InterPro" id="IPR000835">
    <property type="entry name" value="HTH_MarR-typ"/>
</dbReference>
<dbReference type="EMBL" id="SMGR01000001">
    <property type="protein sequence ID" value="TCL08151.1"/>
    <property type="molecule type" value="Genomic_DNA"/>
</dbReference>
<keyword evidence="3" id="KW-1185">Reference proteome</keyword>
<gene>
    <name evidence="2" type="ORF">BXY66_0184</name>
</gene>
<dbReference type="PRINTS" id="PR00598">
    <property type="entry name" value="HTHMARR"/>
</dbReference>
<dbReference type="GO" id="GO:0006950">
    <property type="term" value="P:response to stress"/>
    <property type="evidence" value="ECO:0007669"/>
    <property type="project" value="TreeGrafter"/>
</dbReference>